<comment type="caution">
    <text evidence="2">The sequence shown here is derived from an EMBL/GenBank/DDBJ whole genome shotgun (WGS) entry which is preliminary data.</text>
</comment>
<feature type="region of interest" description="Disordered" evidence="1">
    <location>
        <begin position="1"/>
        <end position="21"/>
    </location>
</feature>
<evidence type="ECO:0000313" key="2">
    <source>
        <dbReference type="EMBL" id="KAK0969219.1"/>
    </source>
</evidence>
<accession>A0AAN6K840</accession>
<dbReference type="EMBL" id="JAUJLE010000199">
    <property type="protein sequence ID" value="KAK0969219.1"/>
    <property type="molecule type" value="Genomic_DNA"/>
</dbReference>
<evidence type="ECO:0000313" key="3">
    <source>
        <dbReference type="Proteomes" id="UP001175353"/>
    </source>
</evidence>
<name>A0AAN6K840_9PEZI</name>
<reference evidence="2" key="1">
    <citation type="submission" date="2023-06" db="EMBL/GenBank/DDBJ databases">
        <title>Black Yeasts Isolated from many extreme environments.</title>
        <authorList>
            <person name="Coleine C."/>
            <person name="Stajich J.E."/>
            <person name="Selbmann L."/>
        </authorList>
    </citation>
    <scope>NUCLEOTIDE SEQUENCE</scope>
    <source>
        <strain evidence="2">CCFEE 5200</strain>
    </source>
</reference>
<gene>
    <name evidence="2" type="ORF">LTR91_016413</name>
</gene>
<proteinExistence type="predicted"/>
<sequence>MLEFVHVSGPEAGKDLQTRRKVRSQAMRDFRRRQREEKGKNNGIEVAGYVYNQQRFSGVELASCIHDKQYTVDPEHRTSNARRFVVRAKHSFDISTNLRPRIRQQPDALLHPPAVDPRAHPRMADTRAHVPHARLDATADVHDVPESIALGYRYRGLLPAPGPYATDTTGVQLLSLLCGGYVEPGVVRCVYAGDV</sequence>
<dbReference type="Proteomes" id="UP001175353">
    <property type="component" value="Unassembled WGS sequence"/>
</dbReference>
<organism evidence="2 3">
    <name type="scientific">Friedmanniomyces endolithicus</name>
    <dbReference type="NCBI Taxonomy" id="329885"/>
    <lineage>
        <taxon>Eukaryota</taxon>
        <taxon>Fungi</taxon>
        <taxon>Dikarya</taxon>
        <taxon>Ascomycota</taxon>
        <taxon>Pezizomycotina</taxon>
        <taxon>Dothideomycetes</taxon>
        <taxon>Dothideomycetidae</taxon>
        <taxon>Mycosphaerellales</taxon>
        <taxon>Teratosphaeriaceae</taxon>
        <taxon>Friedmanniomyces</taxon>
    </lineage>
</organism>
<dbReference type="AlphaFoldDB" id="A0AAN6K840"/>
<keyword evidence="3" id="KW-1185">Reference proteome</keyword>
<protein>
    <submittedName>
        <fullName evidence="2">Uncharacterized protein</fullName>
    </submittedName>
</protein>
<evidence type="ECO:0000256" key="1">
    <source>
        <dbReference type="SAM" id="MobiDB-lite"/>
    </source>
</evidence>